<dbReference type="RefSeq" id="WP_121573477.1">
    <property type="nucleotide sequence ID" value="NZ_MJLZ01000003.1"/>
</dbReference>
<dbReference type="OrthoDB" id="9810174at2"/>
<feature type="domain" description="SGNH hydrolase-type esterase" evidence="2">
    <location>
        <begin position="124"/>
        <end position="350"/>
    </location>
</feature>
<accession>A0A421DSU0</accession>
<protein>
    <recommendedName>
        <fullName evidence="2">SGNH hydrolase-type esterase domain-containing protein</fullName>
    </recommendedName>
</protein>
<evidence type="ECO:0000313" key="4">
    <source>
        <dbReference type="Proteomes" id="UP000285648"/>
    </source>
</evidence>
<evidence type="ECO:0000256" key="1">
    <source>
        <dbReference type="SAM" id="MobiDB-lite"/>
    </source>
</evidence>
<dbReference type="AlphaFoldDB" id="A0A421DSU0"/>
<evidence type="ECO:0000259" key="2">
    <source>
        <dbReference type="Pfam" id="PF13472"/>
    </source>
</evidence>
<dbReference type="InterPro" id="IPR013830">
    <property type="entry name" value="SGNH_hydro"/>
</dbReference>
<comment type="caution">
    <text evidence="3">The sequence shown here is derived from an EMBL/GenBank/DDBJ whole genome shotgun (WGS) entry which is preliminary data.</text>
</comment>
<dbReference type="Gene3D" id="3.40.50.1110">
    <property type="entry name" value="SGNH hydrolase"/>
    <property type="match status" value="1"/>
</dbReference>
<evidence type="ECO:0000313" key="3">
    <source>
        <dbReference type="EMBL" id="RLM27520.1"/>
    </source>
</evidence>
<feature type="region of interest" description="Disordered" evidence="1">
    <location>
        <begin position="1"/>
        <end position="31"/>
    </location>
</feature>
<organism evidence="3 4">
    <name type="scientific">Brenneria alni</name>
    <dbReference type="NCBI Taxonomy" id="71656"/>
    <lineage>
        <taxon>Bacteria</taxon>
        <taxon>Pseudomonadati</taxon>
        <taxon>Pseudomonadota</taxon>
        <taxon>Gammaproteobacteria</taxon>
        <taxon>Enterobacterales</taxon>
        <taxon>Pectobacteriaceae</taxon>
        <taxon>Brenneria</taxon>
    </lineage>
</organism>
<name>A0A421DSU0_9GAMM</name>
<dbReference type="InterPro" id="IPR036514">
    <property type="entry name" value="SGNH_hydro_sf"/>
</dbReference>
<reference evidence="3 4" key="1">
    <citation type="submission" date="2016-09" db="EMBL/GenBank/DDBJ databases">
        <authorList>
            <person name="Doonan J."/>
            <person name="Pachebat J.A."/>
            <person name="Golyshin P.N."/>
            <person name="Denman S."/>
            <person name="Mcdonald J.E."/>
        </authorList>
    </citation>
    <scope>NUCLEOTIDE SEQUENCE [LARGE SCALE GENOMIC DNA]</scope>
    <source>
        <strain evidence="3 4">NCPPB 3934</strain>
    </source>
</reference>
<keyword evidence="4" id="KW-1185">Reference proteome</keyword>
<dbReference type="Pfam" id="PF13472">
    <property type="entry name" value="Lipase_GDSL_2"/>
    <property type="match status" value="1"/>
</dbReference>
<dbReference type="SUPFAM" id="SSF52266">
    <property type="entry name" value="SGNH hydrolase"/>
    <property type="match status" value="1"/>
</dbReference>
<dbReference type="EMBL" id="MJLZ01000003">
    <property type="protein sequence ID" value="RLM27520.1"/>
    <property type="molecule type" value="Genomic_DNA"/>
</dbReference>
<proteinExistence type="predicted"/>
<dbReference type="GO" id="GO:0016788">
    <property type="term" value="F:hydrolase activity, acting on ester bonds"/>
    <property type="evidence" value="ECO:0007669"/>
    <property type="project" value="UniProtKB-ARBA"/>
</dbReference>
<sequence length="551" mass="60097">MWHLDNQSGVPEMPEPKPRQSNSPRWFGESEMEGGISWPGADWFNIIQAELLEVLKVAGISPDKTSFDQISKAISIIGLNTSGRIARRASGASVGLFPRLMKKLTEFRHGVPNTQNTFRIYGFGSSVGVGATLPNPSANAPVMKFTELLRAALDPGSIYPIQADNYSVNGSTINQFNAAWQTATSDGIYPELAVFVYGMNDFPTANYNAGQTFGVNGFSQRLRNAIRTVQSAGGDVVLVTTPHPYIANYSWSMPTSVGQSWPSAVAAPVSDNDLIPPVSGSVASFSWNGINIQAAVRFLRGNDVIRKIATEMGCVLIDAERYWFDGVAKYGESELFDEGQVVHPNLLGHQTSFWAAFEDFCDNIKENGWAAPDASHPTLLSVGGSALYPNPTEADISLMATGDKNYAFSEYDRFARPLRIVTQDGDIQKYWYTSQNPTTGQPGYSVSTTEKIRRSGLVNSGEYVDFVVPQNSAAEILIEVFSSQLDTRTQTTKLLATNHNGNLTFSVIGENTSGNLFTTTAHSNLDSPKDAYLRVTFTLSNTVWKAVLITI</sequence>
<dbReference type="Proteomes" id="UP000285648">
    <property type="component" value="Unassembled WGS sequence"/>
</dbReference>
<gene>
    <name evidence="3" type="ORF">BIY29_02450</name>
</gene>